<dbReference type="InterPro" id="IPR010140">
    <property type="entry name" value="Histidinol_P_phosphatase_HisJ"/>
</dbReference>
<evidence type="ECO:0000256" key="8">
    <source>
        <dbReference type="RuleBase" id="RU366003"/>
    </source>
</evidence>
<evidence type="ECO:0000256" key="3">
    <source>
        <dbReference type="ARBA" id="ARBA00013085"/>
    </source>
</evidence>
<sequence length="266" mass="30537">MPDFNLHTHTARCHHAIGTDEAYVQAAIKAGLKVLGFSDHCPFESLIDQRDRMNIEEKAGYLESIASLKQKYQDQIMILSGFEFEYFPSLRQELQQRREETDYLIIGNHYLTPGGVDFCDAAEDESVLLYAQRIAMALKEGLADYVAHPEYFMLSRDHWSSACDEAARIICEAASRTQVPLEINLKGMQHGRLAYREGWRYAYPWARFWEIAGAYGCTAVYGMDAHAPEHFELMAKRIEEVQSFLDLSGVRVVEQWADLRLGKKER</sequence>
<dbReference type="Proteomes" id="UP000480929">
    <property type="component" value="Unassembled WGS sequence"/>
</dbReference>
<evidence type="ECO:0000256" key="7">
    <source>
        <dbReference type="ARBA" id="ARBA00049158"/>
    </source>
</evidence>
<keyword evidence="13" id="KW-1185">Reference proteome</keyword>
<reference evidence="12 13" key="1">
    <citation type="journal article" date="2019" name="Nat. Med.">
        <title>A library of human gut bacterial isolates paired with longitudinal multiomics data enables mechanistic microbiome research.</title>
        <authorList>
            <person name="Poyet M."/>
            <person name="Groussin M."/>
            <person name="Gibbons S.M."/>
            <person name="Avila-Pacheco J."/>
            <person name="Jiang X."/>
            <person name="Kearney S.M."/>
            <person name="Perrotta A.R."/>
            <person name="Berdy B."/>
            <person name="Zhao S."/>
            <person name="Lieberman T.D."/>
            <person name="Swanson P.K."/>
            <person name="Smith M."/>
            <person name="Roesemann S."/>
            <person name="Alexander J.E."/>
            <person name="Rich S.A."/>
            <person name="Livny J."/>
            <person name="Vlamakis H."/>
            <person name="Clish C."/>
            <person name="Bullock K."/>
            <person name="Deik A."/>
            <person name="Scott J."/>
            <person name="Pierce K.A."/>
            <person name="Xavier R.J."/>
            <person name="Alm E.J."/>
        </authorList>
    </citation>
    <scope>NUCLEOTIDE SEQUENCE [LARGE SCALE GENOMIC DNA]</scope>
    <source>
        <strain evidence="10 12">BIOML-A4</strain>
        <strain evidence="11 13">BIOML-A5</strain>
    </source>
</reference>
<keyword evidence="4 8" id="KW-0028">Amino-acid biosynthesis</keyword>
<comment type="catalytic activity">
    <reaction evidence="7 8">
        <text>L-histidinol phosphate + H2O = L-histidinol + phosphate</text>
        <dbReference type="Rhea" id="RHEA:14465"/>
        <dbReference type="ChEBI" id="CHEBI:15377"/>
        <dbReference type="ChEBI" id="CHEBI:43474"/>
        <dbReference type="ChEBI" id="CHEBI:57699"/>
        <dbReference type="ChEBI" id="CHEBI:57980"/>
        <dbReference type="EC" id="3.1.3.15"/>
    </reaction>
</comment>
<dbReference type="CDD" id="cd12110">
    <property type="entry name" value="PHP_HisPPase_Hisj_like"/>
    <property type="match status" value="1"/>
</dbReference>
<evidence type="ECO:0000256" key="2">
    <source>
        <dbReference type="ARBA" id="ARBA00009152"/>
    </source>
</evidence>
<evidence type="ECO:0000259" key="9">
    <source>
        <dbReference type="Pfam" id="PF02811"/>
    </source>
</evidence>
<dbReference type="PANTHER" id="PTHR21039:SF0">
    <property type="entry name" value="HISTIDINOL-PHOSPHATASE"/>
    <property type="match status" value="1"/>
</dbReference>
<dbReference type="GO" id="GO:0004401">
    <property type="term" value="F:histidinol-phosphatase activity"/>
    <property type="evidence" value="ECO:0007669"/>
    <property type="project" value="UniProtKB-UniRule"/>
</dbReference>
<protein>
    <recommendedName>
        <fullName evidence="3 8">Histidinol-phosphatase</fullName>
        <shortName evidence="8">HolPase</shortName>
        <ecNumber evidence="3 8">3.1.3.15</ecNumber>
    </recommendedName>
</protein>
<dbReference type="SUPFAM" id="SSF89550">
    <property type="entry name" value="PHP domain-like"/>
    <property type="match status" value="1"/>
</dbReference>
<dbReference type="EMBL" id="WKPJ01000017">
    <property type="protein sequence ID" value="MSA89931.1"/>
    <property type="molecule type" value="Genomic_DNA"/>
</dbReference>
<evidence type="ECO:0000256" key="5">
    <source>
        <dbReference type="ARBA" id="ARBA00022801"/>
    </source>
</evidence>
<dbReference type="RefSeq" id="WP_020224208.1">
    <property type="nucleotide sequence ID" value="NZ_CABKSC010000001.1"/>
</dbReference>
<dbReference type="Proteomes" id="UP000433575">
    <property type="component" value="Unassembled WGS sequence"/>
</dbReference>
<accession>A0A6N7S7S5</accession>
<organism evidence="10 12">
    <name type="scientific">Holdemania massiliensis</name>
    <dbReference type="NCBI Taxonomy" id="1468449"/>
    <lineage>
        <taxon>Bacteria</taxon>
        <taxon>Bacillati</taxon>
        <taxon>Bacillota</taxon>
        <taxon>Erysipelotrichia</taxon>
        <taxon>Erysipelotrichales</taxon>
        <taxon>Erysipelotrichaceae</taxon>
        <taxon>Holdemania</taxon>
    </lineage>
</organism>
<evidence type="ECO:0000256" key="4">
    <source>
        <dbReference type="ARBA" id="ARBA00022605"/>
    </source>
</evidence>
<dbReference type="EC" id="3.1.3.15" evidence="3 8"/>
<evidence type="ECO:0000256" key="1">
    <source>
        <dbReference type="ARBA" id="ARBA00004970"/>
    </source>
</evidence>
<dbReference type="InterPro" id="IPR016195">
    <property type="entry name" value="Pol/histidinol_Pase-like"/>
</dbReference>
<name>A0A6N7S7S5_9FIRM</name>
<dbReference type="GeneID" id="42456058"/>
<gene>
    <name evidence="11" type="ORF">GKD88_11190</name>
    <name evidence="10" type="ORF">GKE08_11390</name>
</gene>
<dbReference type="GO" id="GO:0005737">
    <property type="term" value="C:cytoplasm"/>
    <property type="evidence" value="ECO:0007669"/>
    <property type="project" value="TreeGrafter"/>
</dbReference>
<dbReference type="Gene3D" id="3.20.20.140">
    <property type="entry name" value="Metal-dependent hydrolases"/>
    <property type="match status" value="1"/>
</dbReference>
<comment type="similarity">
    <text evidence="2 8">Belongs to the PHP hydrolase family. HisK subfamily.</text>
</comment>
<dbReference type="InterPro" id="IPR004013">
    <property type="entry name" value="PHP_dom"/>
</dbReference>
<dbReference type="PANTHER" id="PTHR21039">
    <property type="entry name" value="HISTIDINOL PHOSPHATASE-RELATED"/>
    <property type="match status" value="1"/>
</dbReference>
<evidence type="ECO:0000313" key="11">
    <source>
        <dbReference type="EMBL" id="MSC33686.1"/>
    </source>
</evidence>
<evidence type="ECO:0000313" key="10">
    <source>
        <dbReference type="EMBL" id="MSA89931.1"/>
    </source>
</evidence>
<dbReference type="Pfam" id="PF02811">
    <property type="entry name" value="PHP"/>
    <property type="match status" value="1"/>
</dbReference>
<keyword evidence="5 8" id="KW-0378">Hydrolase</keyword>
<dbReference type="UniPathway" id="UPA00031">
    <property type="reaction ID" value="UER00013"/>
</dbReference>
<dbReference type="GO" id="GO:0000105">
    <property type="term" value="P:L-histidine biosynthetic process"/>
    <property type="evidence" value="ECO:0007669"/>
    <property type="project" value="UniProtKB-UniRule"/>
</dbReference>
<comment type="caution">
    <text evidence="10">The sequence shown here is derived from an EMBL/GenBank/DDBJ whole genome shotgun (WGS) entry which is preliminary data.</text>
</comment>
<evidence type="ECO:0000256" key="6">
    <source>
        <dbReference type="ARBA" id="ARBA00023102"/>
    </source>
</evidence>
<proteinExistence type="inferred from homology"/>
<dbReference type="AlphaFoldDB" id="A0A6N7S7S5"/>
<dbReference type="OrthoDB" id="9775255at2"/>
<keyword evidence="6 8" id="KW-0368">Histidine biosynthesis</keyword>
<feature type="domain" description="PHP" evidence="9">
    <location>
        <begin position="6"/>
        <end position="184"/>
    </location>
</feature>
<evidence type="ECO:0000313" key="12">
    <source>
        <dbReference type="Proteomes" id="UP000433575"/>
    </source>
</evidence>
<evidence type="ECO:0000313" key="13">
    <source>
        <dbReference type="Proteomes" id="UP000480929"/>
    </source>
</evidence>
<dbReference type="EMBL" id="WKPI01000019">
    <property type="protein sequence ID" value="MSC33686.1"/>
    <property type="molecule type" value="Genomic_DNA"/>
</dbReference>
<comment type="pathway">
    <text evidence="1 8">Amino-acid biosynthesis; L-histidine biosynthesis; L-histidine from 5-phospho-alpha-D-ribose 1-diphosphate: step 8/9.</text>
</comment>